<evidence type="ECO:0000313" key="2">
    <source>
        <dbReference type="Proteomes" id="UP000266328"/>
    </source>
</evidence>
<dbReference type="OrthoDB" id="255198at2"/>
<keyword evidence="2" id="KW-1185">Reference proteome</keyword>
<proteinExistence type="predicted"/>
<sequence>MMRIRPDYWQSVYTGSTEVALTDQKRSYEVVPTTECRDLDHWAAVRVPDAAFAEVDTVRVAFVDGVRRIDMHGIIDGNPPYYGVFGSVAAGCMQMCGSHAHDVTEALCDEAVRHYFVTNAPDPDMKTLKLASDASCPFDVEYEIRSAASHDPGDFGQELNNLMQELEHDVAQKEVDRPDVQAVVTDGPIPYEHRLAAGTGKLAGIIKNVQEAYLQREQFATVLGLKTAERTPIFEIRYPESSGSSKMSFFLRLRAVTPFASQMANLVRIELPVMGLTEAIHLANLASAIAVHYSSNLWGDTRAPQNLYPVGALETALKNRLGDQRFLRSVIMRTLSADETSAPRPAQAPPRGS</sequence>
<dbReference type="InterPro" id="IPR012337">
    <property type="entry name" value="RNaseH-like_sf"/>
</dbReference>
<dbReference type="SUPFAM" id="SSF53098">
    <property type="entry name" value="Ribonuclease H-like"/>
    <property type="match status" value="1"/>
</dbReference>
<gene>
    <name evidence="1" type="ORF">SMC7_01150</name>
</gene>
<reference evidence="1 2" key="1">
    <citation type="submission" date="2018-09" db="EMBL/GenBank/DDBJ databases">
        <title>Discovery and Ecogenomic Context for Candidatus Cryosericales, a Global Caldiserica Order Active in Thawing Permafrost.</title>
        <authorList>
            <person name="Martinez M.A."/>
            <person name="Woodcroft B.J."/>
            <person name="Ignacio Espinoza J.C."/>
            <person name="Zayed A."/>
            <person name="Singleton C.M."/>
            <person name="Boyd J."/>
            <person name="Li Y.-F."/>
            <person name="Purvine S."/>
            <person name="Maughan H."/>
            <person name="Hodgkins S.B."/>
            <person name="Anderson D."/>
            <person name="Sederholm M."/>
            <person name="Temperton B."/>
            <person name="Saleska S.R."/>
            <person name="Tyson G.W."/>
            <person name="Rich V.I."/>
        </authorList>
    </citation>
    <scope>NUCLEOTIDE SEQUENCE [LARGE SCALE GENOMIC DNA]</scope>
    <source>
        <strain evidence="1 2">SMC7</strain>
    </source>
</reference>
<accession>A0A398CVU3</accession>
<evidence type="ECO:0000313" key="1">
    <source>
        <dbReference type="EMBL" id="RIE06643.1"/>
    </source>
</evidence>
<dbReference type="EMBL" id="QXIS01000006">
    <property type="protein sequence ID" value="RIE06643.1"/>
    <property type="molecule type" value="Genomic_DNA"/>
</dbReference>
<name>A0A398CVU3_9BACT</name>
<comment type="caution">
    <text evidence="1">The sequence shown here is derived from an EMBL/GenBank/DDBJ whole genome shotgun (WGS) entry which is preliminary data.</text>
</comment>
<dbReference type="Proteomes" id="UP000266328">
    <property type="component" value="Unassembled WGS sequence"/>
</dbReference>
<dbReference type="RefSeq" id="WP_119088546.1">
    <property type="nucleotide sequence ID" value="NZ_QXIS01000006.1"/>
</dbReference>
<dbReference type="AlphaFoldDB" id="A0A398CVU3"/>
<protein>
    <submittedName>
        <fullName evidence="1">Uncharacterized protein</fullName>
    </submittedName>
</protein>
<organism evidence="1 2">
    <name type="scientific">Candidatus Cryosericum terrychapinii</name>
    <dbReference type="NCBI Taxonomy" id="2290919"/>
    <lineage>
        <taxon>Bacteria</taxon>
        <taxon>Pseudomonadati</taxon>
        <taxon>Caldisericota/Cryosericota group</taxon>
        <taxon>Candidatus Cryosericota</taxon>
        <taxon>Candidatus Cryosericia</taxon>
        <taxon>Candidatus Cryosericales</taxon>
        <taxon>Candidatus Cryosericaceae</taxon>
        <taxon>Candidatus Cryosericum</taxon>
    </lineage>
</organism>